<evidence type="ECO:0000313" key="3">
    <source>
        <dbReference type="Proteomes" id="UP000184510"/>
    </source>
</evidence>
<gene>
    <name evidence="2" type="ORF">SAMN02745181_2091</name>
</gene>
<dbReference type="RefSeq" id="WP_143183654.1">
    <property type="nucleotide sequence ID" value="NZ_FQYR01000003.1"/>
</dbReference>
<evidence type="ECO:0008006" key="4">
    <source>
        <dbReference type="Google" id="ProtNLM"/>
    </source>
</evidence>
<feature type="transmembrane region" description="Helical" evidence="1">
    <location>
        <begin position="85"/>
        <end position="103"/>
    </location>
</feature>
<reference evidence="2 3" key="1">
    <citation type="submission" date="2016-11" db="EMBL/GenBank/DDBJ databases">
        <authorList>
            <person name="Jaros S."/>
            <person name="Januszkiewicz K."/>
            <person name="Wedrychowicz H."/>
        </authorList>
    </citation>
    <scope>NUCLEOTIDE SEQUENCE [LARGE SCALE GENOMIC DNA]</scope>
    <source>
        <strain evidence="2 3">DSM 18772</strain>
    </source>
</reference>
<accession>A0A1M6JDN6</accession>
<name>A0A1M6JDN6_9BACT</name>
<evidence type="ECO:0000256" key="1">
    <source>
        <dbReference type="SAM" id="Phobius"/>
    </source>
</evidence>
<dbReference type="AlphaFoldDB" id="A0A1M6JDN6"/>
<dbReference type="STRING" id="1123071.SAMN02745181_2091"/>
<proteinExistence type="predicted"/>
<keyword evidence="1" id="KW-0472">Membrane</keyword>
<dbReference type="Proteomes" id="UP000184510">
    <property type="component" value="Unassembled WGS sequence"/>
</dbReference>
<dbReference type="EMBL" id="FQYR01000003">
    <property type="protein sequence ID" value="SHJ44836.1"/>
    <property type="molecule type" value="Genomic_DNA"/>
</dbReference>
<keyword evidence="1" id="KW-1133">Transmembrane helix</keyword>
<keyword evidence="1" id="KW-0812">Transmembrane</keyword>
<sequence length="112" mass="12136">MAICSLLGILGAVHCELYHHCACGHLKHGAARELLPWIADGLGFGGLAGAFVISLGGGFHFSRITTLLCAQLLLMMFYYRNPMSALVAIILIPFFICHLVGIFKLPRPLNAK</sequence>
<organism evidence="2 3">
    <name type="scientific">Rubritalea squalenifaciens DSM 18772</name>
    <dbReference type="NCBI Taxonomy" id="1123071"/>
    <lineage>
        <taxon>Bacteria</taxon>
        <taxon>Pseudomonadati</taxon>
        <taxon>Verrucomicrobiota</taxon>
        <taxon>Verrucomicrobiia</taxon>
        <taxon>Verrucomicrobiales</taxon>
        <taxon>Rubritaleaceae</taxon>
        <taxon>Rubritalea</taxon>
    </lineage>
</organism>
<protein>
    <recommendedName>
        <fullName evidence="4">DoxX-like family protein</fullName>
    </recommendedName>
</protein>
<feature type="transmembrane region" description="Helical" evidence="1">
    <location>
        <begin position="34"/>
        <end position="53"/>
    </location>
</feature>
<evidence type="ECO:0000313" key="2">
    <source>
        <dbReference type="EMBL" id="SHJ44836.1"/>
    </source>
</evidence>
<keyword evidence="3" id="KW-1185">Reference proteome</keyword>
<dbReference type="InParanoid" id="A0A1M6JDN6"/>